<sequence length="250" mass="30051">MTMKMKRNKRNKFDTPENRRRAEQAVNVLLAKPQFRSAIEELRIKWGINTDNPKRKQNLKKMDDRDFVYADSSREKDPDFGIMVQPNSSYFQDMFELLKRFRLDRHHMPLVWKLAKYGDVGQVHALYADRIPFVTFKPPEKDWDTQPRIVIELRTNSTLQDVKKVWNKVEQMRKLFNLKSPKFKLWENFDRDNELYELYMSGKSFSEICLEMDKKYGTKTEDGMTETHARKIITTFRKRLGLNNDKRARE</sequence>
<comment type="caution">
    <text evidence="1">The sequence shown here is derived from an EMBL/GenBank/DDBJ whole genome shotgun (WGS) entry which is preliminary data.</text>
</comment>
<dbReference type="Proteomes" id="UP000231157">
    <property type="component" value="Unassembled WGS sequence"/>
</dbReference>
<dbReference type="AlphaFoldDB" id="A0A2H0UT86"/>
<name>A0A2H0UT86_9BACT</name>
<reference evidence="2" key="1">
    <citation type="submission" date="2017-09" db="EMBL/GenBank/DDBJ databases">
        <title>Depth-based differentiation of microbial function through sediment-hosted aquifers and enrichment of novel symbionts in the deep terrestrial subsurface.</title>
        <authorList>
            <person name="Probst A.J."/>
            <person name="Ladd B."/>
            <person name="Jarett J.K."/>
            <person name="Geller-Mcgrath D.E."/>
            <person name="Sieber C.M.K."/>
            <person name="Emerson J.B."/>
            <person name="Anantharaman K."/>
            <person name="Thomas B.C."/>
            <person name="Malmstrom R."/>
            <person name="Stieglmeier M."/>
            <person name="Klingl A."/>
            <person name="Woyke T."/>
            <person name="Ryan C.M."/>
            <person name="Banfield J.F."/>
        </authorList>
    </citation>
    <scope>NUCLEOTIDE SEQUENCE [LARGE SCALE GENOMIC DNA]</scope>
</reference>
<accession>A0A2H0UT86</accession>
<protein>
    <submittedName>
        <fullName evidence="1">Uncharacterized protein</fullName>
    </submittedName>
</protein>
<organism evidence="1 2">
    <name type="scientific">Candidatus Harrisonbacteria bacterium CG10_big_fil_rev_8_21_14_0_10_40_38</name>
    <dbReference type="NCBI Taxonomy" id="1974583"/>
    <lineage>
        <taxon>Bacteria</taxon>
        <taxon>Candidatus Harrisoniibacteriota</taxon>
    </lineage>
</organism>
<gene>
    <name evidence="1" type="ORF">COU07_01770</name>
</gene>
<evidence type="ECO:0000313" key="1">
    <source>
        <dbReference type="EMBL" id="PIR89604.1"/>
    </source>
</evidence>
<dbReference type="EMBL" id="PFAZ01000001">
    <property type="protein sequence ID" value="PIR89604.1"/>
    <property type="molecule type" value="Genomic_DNA"/>
</dbReference>
<evidence type="ECO:0000313" key="2">
    <source>
        <dbReference type="Proteomes" id="UP000231157"/>
    </source>
</evidence>
<proteinExistence type="predicted"/>